<proteinExistence type="inferred from homology"/>
<dbReference type="PANTHER" id="PTHR34373:SF9">
    <property type="entry name" value="SHUGOSHIN 2"/>
    <property type="match status" value="1"/>
</dbReference>
<reference evidence="5 6" key="1">
    <citation type="journal article" date="2008" name="Science">
        <title>The Physcomitrella genome reveals evolutionary insights into the conquest of land by plants.</title>
        <authorList>
            <person name="Rensing S."/>
            <person name="Lang D."/>
            <person name="Zimmer A."/>
            <person name="Terry A."/>
            <person name="Salamov A."/>
            <person name="Shapiro H."/>
            <person name="Nishiyama T."/>
            <person name="Perroud P.-F."/>
            <person name="Lindquist E."/>
            <person name="Kamisugi Y."/>
            <person name="Tanahashi T."/>
            <person name="Sakakibara K."/>
            <person name="Fujita T."/>
            <person name="Oishi K."/>
            <person name="Shin-I T."/>
            <person name="Kuroki Y."/>
            <person name="Toyoda A."/>
            <person name="Suzuki Y."/>
            <person name="Hashimoto A."/>
            <person name="Yamaguchi K."/>
            <person name="Sugano A."/>
            <person name="Kohara Y."/>
            <person name="Fujiyama A."/>
            <person name="Anterola A."/>
            <person name="Aoki S."/>
            <person name="Ashton N."/>
            <person name="Barbazuk W.B."/>
            <person name="Barker E."/>
            <person name="Bennetzen J."/>
            <person name="Bezanilla M."/>
            <person name="Blankenship R."/>
            <person name="Cho S.H."/>
            <person name="Dutcher S."/>
            <person name="Estelle M."/>
            <person name="Fawcett J.A."/>
            <person name="Gundlach H."/>
            <person name="Hanada K."/>
            <person name="Heyl A."/>
            <person name="Hicks K.A."/>
            <person name="Hugh J."/>
            <person name="Lohr M."/>
            <person name="Mayer K."/>
            <person name="Melkozernov A."/>
            <person name="Murata T."/>
            <person name="Nelson D."/>
            <person name="Pils B."/>
            <person name="Prigge M."/>
            <person name="Reiss B."/>
            <person name="Renner T."/>
            <person name="Rombauts S."/>
            <person name="Rushton P."/>
            <person name="Sanderfoot A."/>
            <person name="Schween G."/>
            <person name="Shiu S.-H."/>
            <person name="Stueber K."/>
            <person name="Theodoulou F.L."/>
            <person name="Tu H."/>
            <person name="Van de Peer Y."/>
            <person name="Verrier P.J."/>
            <person name="Waters E."/>
            <person name="Wood A."/>
            <person name="Yang L."/>
            <person name="Cove D."/>
            <person name="Cuming A."/>
            <person name="Hasebe M."/>
            <person name="Lucas S."/>
            <person name="Mishler D.B."/>
            <person name="Reski R."/>
            <person name="Grigoriev I."/>
            <person name="Quatrano R.S."/>
            <person name="Boore J.L."/>
        </authorList>
    </citation>
    <scope>NUCLEOTIDE SEQUENCE [LARGE SCALE GENOMIC DNA]</scope>
    <source>
        <strain evidence="5 6">cv. Gransden 2004</strain>
    </source>
</reference>
<feature type="compositionally biased region" description="Polar residues" evidence="3">
    <location>
        <begin position="387"/>
        <end position="401"/>
    </location>
</feature>
<reference evidence="5 6" key="2">
    <citation type="journal article" date="2018" name="Plant J.">
        <title>The Physcomitrella patens chromosome-scale assembly reveals moss genome structure and evolution.</title>
        <authorList>
            <person name="Lang D."/>
            <person name="Ullrich K.K."/>
            <person name="Murat F."/>
            <person name="Fuchs J."/>
            <person name="Jenkins J."/>
            <person name="Haas F.B."/>
            <person name="Piednoel M."/>
            <person name="Gundlach H."/>
            <person name="Van Bel M."/>
            <person name="Meyberg R."/>
            <person name="Vives C."/>
            <person name="Morata J."/>
            <person name="Symeonidi A."/>
            <person name="Hiss M."/>
            <person name="Muchero W."/>
            <person name="Kamisugi Y."/>
            <person name="Saleh O."/>
            <person name="Blanc G."/>
            <person name="Decker E.L."/>
            <person name="van Gessel N."/>
            <person name="Grimwood J."/>
            <person name="Hayes R.D."/>
            <person name="Graham S.W."/>
            <person name="Gunter L.E."/>
            <person name="McDaniel S.F."/>
            <person name="Hoernstein S.N.W."/>
            <person name="Larsson A."/>
            <person name="Li F.W."/>
            <person name="Perroud P.F."/>
            <person name="Phillips J."/>
            <person name="Ranjan P."/>
            <person name="Rokshar D.S."/>
            <person name="Rothfels C.J."/>
            <person name="Schneider L."/>
            <person name="Shu S."/>
            <person name="Stevenson D.W."/>
            <person name="Thummler F."/>
            <person name="Tillich M."/>
            <person name="Villarreal Aguilar J.C."/>
            <person name="Widiez T."/>
            <person name="Wong G.K."/>
            <person name="Wymore A."/>
            <person name="Zhang Y."/>
            <person name="Zimmer A.D."/>
            <person name="Quatrano R.S."/>
            <person name="Mayer K.F.X."/>
            <person name="Goodstein D."/>
            <person name="Casacuberta J.M."/>
            <person name="Vandepoele K."/>
            <person name="Reski R."/>
            <person name="Cuming A.C."/>
            <person name="Tuskan G.A."/>
            <person name="Maumus F."/>
            <person name="Salse J."/>
            <person name="Schmutz J."/>
            <person name="Rensing S.A."/>
        </authorList>
    </citation>
    <scope>NUCLEOTIDE SEQUENCE [LARGE SCALE GENOMIC DNA]</scope>
    <source>
        <strain evidence="5 6">cv. Gransden 2004</strain>
    </source>
</reference>
<evidence type="ECO:0000313" key="6">
    <source>
        <dbReference type="Proteomes" id="UP000006727"/>
    </source>
</evidence>
<dbReference type="EMBL" id="ABEU02000023">
    <property type="status" value="NOT_ANNOTATED_CDS"/>
    <property type="molecule type" value="Genomic_DNA"/>
</dbReference>
<name>A0A7I4CK06_PHYPA</name>
<dbReference type="GO" id="GO:0045144">
    <property type="term" value="P:meiotic sister chromatid segregation"/>
    <property type="evidence" value="ECO:0007669"/>
    <property type="project" value="InterPro"/>
</dbReference>
<dbReference type="FunCoup" id="A0A7I4CK06">
    <property type="interactions" value="1146"/>
</dbReference>
<gene>
    <name evidence="5" type="primary">LOC112275466</name>
</gene>
<dbReference type="GO" id="GO:0005634">
    <property type="term" value="C:nucleus"/>
    <property type="evidence" value="ECO:0007669"/>
    <property type="project" value="InterPro"/>
</dbReference>
<dbReference type="PANTHER" id="PTHR34373">
    <property type="entry name" value="SHUGOSHIN 2"/>
    <property type="match status" value="1"/>
</dbReference>
<dbReference type="Gramene" id="Pp3c23_6670V3.6">
    <property type="protein sequence ID" value="Pp3c23_6670V3.6"/>
    <property type="gene ID" value="Pp3c23_6670"/>
</dbReference>
<keyword evidence="2" id="KW-0159">Chromosome partition</keyword>
<comment type="similarity">
    <text evidence="1">Belongs to the shugoshin family.</text>
</comment>
<dbReference type="InterPro" id="IPR044693">
    <property type="entry name" value="SGO_plant"/>
</dbReference>
<reference evidence="5" key="3">
    <citation type="submission" date="2020-12" db="UniProtKB">
        <authorList>
            <consortium name="EnsemblPlants"/>
        </authorList>
    </citation>
    <scope>IDENTIFICATION</scope>
</reference>
<feature type="compositionally biased region" description="Low complexity" evidence="3">
    <location>
        <begin position="436"/>
        <end position="449"/>
    </location>
</feature>
<feature type="region of interest" description="Disordered" evidence="3">
    <location>
        <begin position="332"/>
        <end position="493"/>
    </location>
</feature>
<feature type="domain" description="Shugoshin C-terminal" evidence="4">
    <location>
        <begin position="467"/>
        <end position="491"/>
    </location>
</feature>
<dbReference type="Pfam" id="PF07557">
    <property type="entry name" value="Shugoshin_C"/>
    <property type="match status" value="1"/>
</dbReference>
<evidence type="ECO:0000259" key="4">
    <source>
        <dbReference type="Pfam" id="PF07557"/>
    </source>
</evidence>
<accession>A0A7I4CK06</accession>
<protein>
    <recommendedName>
        <fullName evidence="4">Shugoshin C-terminal domain-containing protein</fullName>
    </recommendedName>
</protein>
<dbReference type="GO" id="GO:0000775">
    <property type="term" value="C:chromosome, centromeric region"/>
    <property type="evidence" value="ECO:0007669"/>
    <property type="project" value="InterPro"/>
</dbReference>
<feature type="region of interest" description="Disordered" evidence="3">
    <location>
        <begin position="180"/>
        <end position="207"/>
    </location>
</feature>
<dbReference type="InParanoid" id="A0A7I4CK06"/>
<feature type="compositionally biased region" description="Basic and acidic residues" evidence="3">
    <location>
        <begin position="356"/>
        <end position="365"/>
    </location>
</feature>
<dbReference type="GeneID" id="112275466"/>
<dbReference type="EnsemblPlants" id="Pp3c23_6670V3.6">
    <property type="protein sequence ID" value="Pp3c23_6670V3.6"/>
    <property type="gene ID" value="Pp3c23_6670"/>
</dbReference>
<evidence type="ECO:0000313" key="5">
    <source>
        <dbReference type="EnsemblPlants" id="Pp3c23_6670V3.6"/>
    </source>
</evidence>
<dbReference type="RefSeq" id="XP_073386491.1">
    <property type="nucleotide sequence ID" value="XM_073530390.1"/>
</dbReference>
<evidence type="ECO:0000256" key="2">
    <source>
        <dbReference type="ARBA" id="ARBA00022829"/>
    </source>
</evidence>
<dbReference type="GO" id="GO:0034090">
    <property type="term" value="P:maintenance of meiotic sister chromatid cohesion"/>
    <property type="evidence" value="ECO:0007669"/>
    <property type="project" value="InterPro"/>
</dbReference>
<sequence>MVGERTGRQTLGTASSHRRRLSNITNLINGGSWSNENDLVKNTCGSTELQLQQAHRGSVRGAGTNPELDCEQEIKRLEQINIEKDLVIAEKEHEIESQKSFMHKMQRDFYANIYKRSQQNEDIIGFNTRLSKELSTVREQLKMLHHEYTQMTIVYKVNESELQTRLAEAQEQLRRVCEEKEKASHEPLNSDGVPPTVVRRTRNSSARRHSMTLGVGLETDIWNPSTNTHSMSSLDTSAVTTRGGVRQKAGTLPQKDTSVKLKIRQHDCASVPIIVPACTTKRYNNRYGHLYNLEPMQEVEESEALSSSNSTSRLPRGNPCLESLSSEVVERESSANYESFSEGQRAGEITSTSECNEARVTHSSEPRLSVKVSKNHCEKNPPPARPNTPQRRSASQPTTPRNRSEIQVALQRKASSQPSTPGSTSPVQHTHSLPASRSSLSRTRGSSPSKHIESDQLQPPSRTSVGGRPSRRASVGVVSYKEPSLITKMRRPN</sequence>
<keyword evidence="6" id="KW-1185">Reference proteome</keyword>
<dbReference type="Proteomes" id="UP000006727">
    <property type="component" value="Chromosome 23"/>
</dbReference>
<evidence type="ECO:0000256" key="3">
    <source>
        <dbReference type="SAM" id="MobiDB-lite"/>
    </source>
</evidence>
<feature type="compositionally biased region" description="Low complexity" evidence="3">
    <location>
        <begin position="415"/>
        <end position="426"/>
    </location>
</feature>
<dbReference type="InterPro" id="IPR011515">
    <property type="entry name" value="Shugoshin_C"/>
</dbReference>
<feature type="region of interest" description="Disordered" evidence="3">
    <location>
        <begin position="301"/>
        <end position="320"/>
    </location>
</feature>
<dbReference type="AlphaFoldDB" id="A0A7I4CK06"/>
<evidence type="ECO:0000256" key="1">
    <source>
        <dbReference type="ARBA" id="ARBA00010845"/>
    </source>
</evidence>
<organism evidence="5 6">
    <name type="scientific">Physcomitrium patens</name>
    <name type="common">Spreading-leaved earth moss</name>
    <name type="synonym">Physcomitrella patens</name>
    <dbReference type="NCBI Taxonomy" id="3218"/>
    <lineage>
        <taxon>Eukaryota</taxon>
        <taxon>Viridiplantae</taxon>
        <taxon>Streptophyta</taxon>
        <taxon>Embryophyta</taxon>
        <taxon>Bryophyta</taxon>
        <taxon>Bryophytina</taxon>
        <taxon>Bryopsida</taxon>
        <taxon>Funariidae</taxon>
        <taxon>Funariales</taxon>
        <taxon>Funariaceae</taxon>
        <taxon>Physcomitrium</taxon>
    </lineage>
</organism>
<feature type="compositionally biased region" description="Polar residues" evidence="3">
    <location>
        <begin position="455"/>
        <end position="464"/>
    </location>
</feature>